<keyword evidence="4 7" id="KW-0658">Purine biosynthesis</keyword>
<dbReference type="CDD" id="cd03108">
    <property type="entry name" value="AdSS"/>
    <property type="match status" value="1"/>
</dbReference>
<dbReference type="UniPathway" id="UPA00075">
    <property type="reaction ID" value="UER00335"/>
</dbReference>
<dbReference type="GO" id="GO:0046040">
    <property type="term" value="P:IMP metabolic process"/>
    <property type="evidence" value="ECO:0007669"/>
    <property type="project" value="TreeGrafter"/>
</dbReference>
<feature type="active site" description="Proton acceptor" evidence="7">
    <location>
        <position position="13"/>
    </location>
</feature>
<dbReference type="InterPro" id="IPR018220">
    <property type="entry name" value="Adenylosuccin_syn_GTP-bd"/>
</dbReference>
<keyword evidence="5 7" id="KW-0460">Magnesium</keyword>
<feature type="binding site" evidence="7">
    <location>
        <begin position="284"/>
        <end position="286"/>
    </location>
    <ligand>
        <name>GTP</name>
        <dbReference type="ChEBI" id="CHEBI:37565"/>
    </ligand>
</feature>
<dbReference type="InterPro" id="IPR042109">
    <property type="entry name" value="Adenylosuccinate_synth_dom1"/>
</dbReference>
<name>A0A2A2HC38_9EURY</name>
<comment type="catalytic activity">
    <reaction evidence="7 8">
        <text>IMP + L-aspartate + GTP = N(6)-(1,2-dicarboxyethyl)-AMP + GDP + phosphate + 2 H(+)</text>
        <dbReference type="Rhea" id="RHEA:15753"/>
        <dbReference type="ChEBI" id="CHEBI:15378"/>
        <dbReference type="ChEBI" id="CHEBI:29991"/>
        <dbReference type="ChEBI" id="CHEBI:37565"/>
        <dbReference type="ChEBI" id="CHEBI:43474"/>
        <dbReference type="ChEBI" id="CHEBI:57567"/>
        <dbReference type="ChEBI" id="CHEBI:58053"/>
        <dbReference type="ChEBI" id="CHEBI:58189"/>
        <dbReference type="EC" id="6.3.4.4"/>
    </reaction>
</comment>
<feature type="binding site" description="in other chain" evidence="7">
    <location>
        <begin position="40"/>
        <end position="43"/>
    </location>
    <ligand>
        <name>IMP</name>
        <dbReference type="ChEBI" id="CHEBI:58053"/>
        <note>ligand shared between dimeric partners</note>
    </ligand>
</feature>
<dbReference type="RefSeq" id="WP_095609091.1">
    <property type="nucleotide sequence ID" value="NZ_CAUHCB010000001.1"/>
</dbReference>
<dbReference type="OrthoDB" id="372247at2157"/>
<evidence type="ECO:0000256" key="3">
    <source>
        <dbReference type="ARBA" id="ARBA00022741"/>
    </source>
</evidence>
<keyword evidence="2 7" id="KW-0479">Metal-binding</keyword>
<keyword evidence="11" id="KW-1185">Reference proteome</keyword>
<dbReference type="HAMAP" id="MF_00011">
    <property type="entry name" value="Adenylosucc_synth"/>
    <property type="match status" value="1"/>
</dbReference>
<evidence type="ECO:0000256" key="4">
    <source>
        <dbReference type="ARBA" id="ARBA00022755"/>
    </source>
</evidence>
<evidence type="ECO:0000313" key="12">
    <source>
        <dbReference type="Proteomes" id="UP000246004"/>
    </source>
</evidence>
<evidence type="ECO:0000256" key="2">
    <source>
        <dbReference type="ARBA" id="ARBA00022723"/>
    </source>
</evidence>
<dbReference type="AlphaFoldDB" id="A0A2A2HC38"/>
<evidence type="ECO:0000313" key="11">
    <source>
        <dbReference type="Proteomes" id="UP000217528"/>
    </source>
</evidence>
<comment type="subunit">
    <text evidence="7">Homodimer.</text>
</comment>
<reference evidence="9 11" key="2">
    <citation type="journal article" date="2017" name="BMC Genomics">
        <title>Genomic analysis of methanogenic archaea reveals a shift towards energy conservation.</title>
        <authorList>
            <person name="Gilmore S.P."/>
            <person name="Henske J.K."/>
            <person name="Sexton J.A."/>
            <person name="Solomon K.V."/>
            <person name="Seppala S."/>
            <person name="Yoo J.I."/>
            <person name="Huyett L.M."/>
            <person name="Pressman A."/>
            <person name="Cogan J.Z."/>
            <person name="Kivenson V."/>
            <person name="Peng X."/>
            <person name="Tan Y."/>
            <person name="Valentine D.L."/>
            <person name="O'Malley M.A."/>
        </authorList>
    </citation>
    <scope>NUCLEOTIDE SEQUENCE [LARGE SCALE GENOMIC DNA]</scope>
    <source>
        <strain evidence="9 11">1R-7</strain>
    </source>
</reference>
<dbReference type="InterPro" id="IPR042110">
    <property type="entry name" value="Adenylosuccinate_synth_dom2"/>
</dbReference>
<evidence type="ECO:0000256" key="1">
    <source>
        <dbReference type="ARBA" id="ARBA00022598"/>
    </source>
</evidence>
<dbReference type="Gene3D" id="3.40.440.10">
    <property type="entry name" value="Adenylosuccinate Synthetase, subunit A, domain 1"/>
    <property type="match status" value="2"/>
</dbReference>
<dbReference type="InterPro" id="IPR042111">
    <property type="entry name" value="Adenylosuccinate_synth_dom3"/>
</dbReference>
<dbReference type="Proteomes" id="UP000246004">
    <property type="component" value="Unassembled WGS sequence"/>
</dbReference>
<dbReference type="PANTHER" id="PTHR11846:SF0">
    <property type="entry name" value="ADENYLOSUCCINATE SYNTHETASE"/>
    <property type="match status" value="1"/>
</dbReference>
<keyword evidence="3 7" id="KW-0547">Nucleotide-binding</keyword>
<dbReference type="EC" id="6.3.4.4" evidence="7 8"/>
<feature type="binding site" description="in other chain" evidence="7">
    <location>
        <position position="127"/>
    </location>
    <ligand>
        <name>IMP</name>
        <dbReference type="ChEBI" id="CHEBI:58053"/>
        <note>ligand shared between dimeric partners</note>
    </ligand>
</feature>
<dbReference type="SMART" id="SM00788">
    <property type="entry name" value="Adenylsucc_synt"/>
    <property type="match status" value="1"/>
</dbReference>
<accession>A0A2A2HC38</accession>
<keyword evidence="7" id="KW-0963">Cytoplasm</keyword>
<dbReference type="PROSITE" id="PS01266">
    <property type="entry name" value="ADENYLOSUCCIN_SYN_1"/>
    <property type="match status" value="1"/>
</dbReference>
<feature type="active site" description="Proton donor" evidence="7">
    <location>
        <position position="43"/>
    </location>
</feature>
<feature type="binding site" evidence="7">
    <location>
        <begin position="12"/>
        <end position="18"/>
    </location>
    <ligand>
        <name>GTP</name>
        <dbReference type="ChEBI" id="CHEBI:37565"/>
    </ligand>
</feature>
<dbReference type="InterPro" id="IPR027417">
    <property type="entry name" value="P-loop_NTPase"/>
</dbReference>
<evidence type="ECO:0000256" key="6">
    <source>
        <dbReference type="ARBA" id="ARBA00023134"/>
    </source>
</evidence>
<dbReference type="Gene3D" id="1.10.300.10">
    <property type="entry name" value="Adenylosuccinate Synthetase, subunit A, domain 2"/>
    <property type="match status" value="1"/>
</dbReference>
<evidence type="ECO:0000313" key="9">
    <source>
        <dbReference type="EMBL" id="PAV06918.1"/>
    </source>
</evidence>
<feature type="binding site" description="in other chain" evidence="7">
    <location>
        <position position="194"/>
    </location>
    <ligand>
        <name>IMP</name>
        <dbReference type="ChEBI" id="CHEBI:58053"/>
        <note>ligand shared between dimeric partners</note>
    </ligand>
</feature>
<evidence type="ECO:0000256" key="5">
    <source>
        <dbReference type="ARBA" id="ARBA00022842"/>
    </source>
</evidence>
<organism evidence="9 11">
    <name type="scientific">Methanosphaera cuniculi</name>
    <dbReference type="NCBI Taxonomy" id="1077256"/>
    <lineage>
        <taxon>Archaea</taxon>
        <taxon>Methanobacteriati</taxon>
        <taxon>Methanobacteriota</taxon>
        <taxon>Methanomada group</taxon>
        <taxon>Methanobacteria</taxon>
        <taxon>Methanobacteriales</taxon>
        <taxon>Methanobacteriaceae</taxon>
        <taxon>Methanosphaera</taxon>
    </lineage>
</organism>
<evidence type="ECO:0000256" key="8">
    <source>
        <dbReference type="RuleBase" id="RU000520"/>
    </source>
</evidence>
<feature type="binding site" description="in other chain" evidence="7">
    <location>
        <position position="256"/>
    </location>
    <ligand>
        <name>IMP</name>
        <dbReference type="ChEBI" id="CHEBI:58053"/>
        <note>ligand shared between dimeric partners</note>
    </ligand>
</feature>
<evidence type="ECO:0000313" key="10">
    <source>
        <dbReference type="EMBL" id="PWL08684.1"/>
    </source>
</evidence>
<feature type="binding site" evidence="7">
    <location>
        <position position="258"/>
    </location>
    <ligand>
        <name>GTP</name>
        <dbReference type="ChEBI" id="CHEBI:37565"/>
    </ligand>
</feature>
<keyword evidence="1 7" id="KW-0436">Ligase</keyword>
<dbReference type="EMBL" id="LWMS01000010">
    <property type="protein sequence ID" value="PWL08684.1"/>
    <property type="molecule type" value="Genomic_DNA"/>
</dbReference>
<feature type="binding site" evidence="7">
    <location>
        <begin position="42"/>
        <end position="44"/>
    </location>
    <ligand>
        <name>GTP</name>
        <dbReference type="ChEBI" id="CHEBI:37565"/>
    </ligand>
</feature>
<feature type="binding site" evidence="7">
    <location>
        <position position="42"/>
    </location>
    <ligand>
        <name>Mg(2+)</name>
        <dbReference type="ChEBI" id="CHEBI:18420"/>
    </ligand>
</feature>
<dbReference type="Proteomes" id="UP000217528">
    <property type="component" value="Unassembled WGS sequence"/>
</dbReference>
<dbReference type="GO" id="GO:0044208">
    <property type="term" value="P:'de novo' AMP biosynthetic process"/>
    <property type="evidence" value="ECO:0007669"/>
    <property type="project" value="UniProtKB-UniRule"/>
</dbReference>
<dbReference type="GO" id="GO:0000287">
    <property type="term" value="F:magnesium ion binding"/>
    <property type="evidence" value="ECO:0007669"/>
    <property type="project" value="UniProtKB-UniRule"/>
</dbReference>
<comment type="caution">
    <text evidence="9">The sequence shown here is derived from an EMBL/GenBank/DDBJ whole genome shotgun (WGS) entry which is preliminary data.</text>
</comment>
<keyword evidence="6 7" id="KW-0342">GTP-binding</keyword>
<dbReference type="GO" id="GO:0004019">
    <property type="term" value="F:adenylosuccinate synthase activity"/>
    <property type="evidence" value="ECO:0007669"/>
    <property type="project" value="UniProtKB-UniRule"/>
</dbReference>
<evidence type="ECO:0000256" key="7">
    <source>
        <dbReference type="HAMAP-Rule" id="MF_00011"/>
    </source>
</evidence>
<comment type="subcellular location">
    <subcellularLocation>
        <location evidence="7">Cytoplasm</location>
    </subcellularLocation>
</comment>
<feature type="binding site" evidence="7">
    <location>
        <begin position="252"/>
        <end position="258"/>
    </location>
    <ligand>
        <name>substrate</name>
    </ligand>
</feature>
<comment type="pathway">
    <text evidence="7 8">Purine metabolism; AMP biosynthesis via de novo pathway; AMP from IMP: step 1/2.</text>
</comment>
<proteinExistence type="inferred from homology"/>
<gene>
    <name evidence="7 10" type="primary">purA</name>
    <name evidence="9" type="ORF">ASJ82_07325</name>
    <name evidence="10" type="ORF">MSCUN_03970</name>
</gene>
<feature type="binding site" description="in other chain" evidence="7">
    <location>
        <position position="179"/>
    </location>
    <ligand>
        <name>IMP</name>
        <dbReference type="ChEBI" id="CHEBI:58053"/>
        <note>ligand shared between dimeric partners</note>
    </ligand>
</feature>
<dbReference type="GO" id="GO:0005737">
    <property type="term" value="C:cytoplasm"/>
    <property type="evidence" value="ECO:0007669"/>
    <property type="project" value="UniProtKB-SubCell"/>
</dbReference>
<dbReference type="Gene3D" id="3.90.170.10">
    <property type="entry name" value="Adenylosuccinate Synthetase, subunit A, domain 3"/>
    <property type="match status" value="2"/>
</dbReference>
<comment type="function">
    <text evidence="7">Plays an important role in the de novo pathway of purine nucleotide biosynthesis. Catalyzes the first committed step in the biosynthesis of AMP from IMP.</text>
</comment>
<feature type="binding site" evidence="7">
    <location>
        <position position="13"/>
    </location>
    <ligand>
        <name>Mg(2+)</name>
        <dbReference type="ChEBI" id="CHEBI:18420"/>
    </ligand>
</feature>
<dbReference type="GO" id="GO:0005525">
    <property type="term" value="F:GTP binding"/>
    <property type="evidence" value="ECO:0007669"/>
    <property type="project" value="UniProtKB-UniRule"/>
</dbReference>
<feature type="binding site" evidence="7">
    <location>
        <begin position="324"/>
        <end position="326"/>
    </location>
    <ligand>
        <name>GTP</name>
        <dbReference type="ChEBI" id="CHEBI:37565"/>
    </ligand>
</feature>
<feature type="binding site" description="in other chain" evidence="7">
    <location>
        <begin position="13"/>
        <end position="16"/>
    </location>
    <ligand>
        <name>IMP</name>
        <dbReference type="ChEBI" id="CHEBI:58053"/>
        <note>ligand shared between dimeric partners</note>
    </ligand>
</feature>
<dbReference type="NCBIfam" id="NF003295">
    <property type="entry name" value="PRK04293.1"/>
    <property type="match status" value="1"/>
</dbReference>
<dbReference type="SUPFAM" id="SSF52540">
    <property type="entry name" value="P-loop containing nucleoside triphosphate hydrolases"/>
    <property type="match status" value="1"/>
</dbReference>
<dbReference type="Pfam" id="PF00709">
    <property type="entry name" value="Adenylsucc_synt"/>
    <property type="match status" value="3"/>
</dbReference>
<protein>
    <recommendedName>
        <fullName evidence="7 8">Adenylosuccinate synthetase</fullName>
        <shortName evidence="7">AMPSase</shortName>
        <shortName evidence="7">AdSS</shortName>
        <ecNumber evidence="7 8">6.3.4.4</ecNumber>
    </recommendedName>
    <alternativeName>
        <fullName evidence="7">IMP--aspartate ligase</fullName>
    </alternativeName>
</protein>
<reference evidence="10 12" key="1">
    <citation type="submission" date="2016-04" db="EMBL/GenBank/DDBJ databases">
        <title>Genome sequence of Methanosphaera cuniculi DSM 4103.</title>
        <authorList>
            <person name="Poehlein A."/>
            <person name="Seedorf H."/>
            <person name="Daniel R."/>
        </authorList>
    </citation>
    <scope>NUCLEOTIDE SEQUENCE [LARGE SCALE GENOMIC DNA]</scope>
    <source>
        <strain evidence="10 12">DSM 4103</strain>
    </source>
</reference>
<comment type="cofactor">
    <cofactor evidence="7">
        <name>Mg(2+)</name>
        <dbReference type="ChEBI" id="CHEBI:18420"/>
    </cofactor>
    <text evidence="7">Binds 1 Mg(2+) ion per subunit.</text>
</comment>
<feature type="binding site" evidence="7">
    <location>
        <position position="141"/>
    </location>
    <ligand>
        <name>IMP</name>
        <dbReference type="ChEBI" id="CHEBI:58053"/>
        <note>ligand shared between dimeric partners</note>
    </ligand>
</feature>
<dbReference type="PANTHER" id="PTHR11846">
    <property type="entry name" value="ADENYLOSUCCINATE SYNTHETASE"/>
    <property type="match status" value="1"/>
</dbReference>
<sequence length="340" mass="37116">MTCTILVGGQWGDEGKGKCITYFCTKDKPEIIARAGVGPNAGHSVEHNGEKYGLRLTPSGFFNTDAKLLIGAGVLVNPEVFKHELEYLNKYDLEGRTFMDANCAIITDEHIEADKASSYLSKKIGTTGSGCGPANADRINRKIDYAKDVVELEEYIADVPTIVNEAIDNGENVFIEGSQGFGLSLYYGTYPYVTSKDTCASTAAADVGVGPTKIDEVIVILKAYITRVGEGPFPTEITPEEAEAMGLEEYGVVTGRKRRVGLFDKEFAKRSCMINGATQIALTCIDKLYPECAKVNKYEELSQEARDYIEDIEKDVGVPITIISTGPDLEDTIDLRDEKL</sequence>
<comment type="similarity">
    <text evidence="7 8">Belongs to the adenylosuccinate synthetase family.</text>
</comment>
<dbReference type="EMBL" id="LMVN01000024">
    <property type="protein sequence ID" value="PAV06918.1"/>
    <property type="molecule type" value="Genomic_DNA"/>
</dbReference>
<dbReference type="InterPro" id="IPR001114">
    <property type="entry name" value="Adenylosuccinate_synthetase"/>
</dbReference>